<dbReference type="Proteomes" id="UP000001542">
    <property type="component" value="Unassembled WGS sequence"/>
</dbReference>
<evidence type="ECO:0000256" key="1">
    <source>
        <dbReference type="ARBA" id="ARBA00022658"/>
    </source>
</evidence>
<evidence type="ECO:0000313" key="5">
    <source>
        <dbReference type="EMBL" id="EAX88468.1"/>
    </source>
</evidence>
<name>A2G2Z9_TRIV3</name>
<dbReference type="InterPro" id="IPR001895">
    <property type="entry name" value="RASGEF_cat_dom"/>
</dbReference>
<dbReference type="STRING" id="5722.A2G2Z9"/>
<dbReference type="KEGG" id="tva:4746132"/>
<feature type="domain" description="Ras-GEF" evidence="3">
    <location>
        <begin position="357"/>
        <end position="591"/>
    </location>
</feature>
<evidence type="ECO:0000259" key="4">
    <source>
        <dbReference type="PROSITE" id="PS50212"/>
    </source>
</evidence>
<dbReference type="InterPro" id="IPR008937">
    <property type="entry name" value="Ras-like_GEF"/>
</dbReference>
<dbReference type="PROSITE" id="PS50212">
    <property type="entry name" value="RASGEF_NTER"/>
    <property type="match status" value="1"/>
</dbReference>
<proteinExistence type="predicted"/>
<keyword evidence="6" id="KW-1185">Reference proteome</keyword>
<reference evidence="5" key="2">
    <citation type="journal article" date="2007" name="Science">
        <title>Draft genome sequence of the sexually transmitted pathogen Trichomonas vaginalis.</title>
        <authorList>
            <person name="Carlton J.M."/>
            <person name="Hirt R.P."/>
            <person name="Silva J.C."/>
            <person name="Delcher A.L."/>
            <person name="Schatz M."/>
            <person name="Zhao Q."/>
            <person name="Wortman J.R."/>
            <person name="Bidwell S.L."/>
            <person name="Alsmark U.C.M."/>
            <person name="Besteiro S."/>
            <person name="Sicheritz-Ponten T."/>
            <person name="Noel C.J."/>
            <person name="Dacks J.B."/>
            <person name="Foster P.G."/>
            <person name="Simillion C."/>
            <person name="Van de Peer Y."/>
            <person name="Miranda-Saavedra D."/>
            <person name="Barton G.J."/>
            <person name="Westrop G.D."/>
            <person name="Mueller S."/>
            <person name="Dessi D."/>
            <person name="Fiori P.L."/>
            <person name="Ren Q."/>
            <person name="Paulsen I."/>
            <person name="Zhang H."/>
            <person name="Bastida-Corcuera F.D."/>
            <person name="Simoes-Barbosa A."/>
            <person name="Brown M.T."/>
            <person name="Hayes R.D."/>
            <person name="Mukherjee M."/>
            <person name="Okumura C.Y."/>
            <person name="Schneider R."/>
            <person name="Smith A.J."/>
            <person name="Vanacova S."/>
            <person name="Villalvazo M."/>
            <person name="Haas B.J."/>
            <person name="Pertea M."/>
            <person name="Feldblyum T.V."/>
            <person name="Utterback T.R."/>
            <person name="Shu C.L."/>
            <person name="Osoegawa K."/>
            <person name="de Jong P.J."/>
            <person name="Hrdy I."/>
            <person name="Horvathova L."/>
            <person name="Zubacova Z."/>
            <person name="Dolezal P."/>
            <person name="Malik S.B."/>
            <person name="Logsdon J.M. Jr."/>
            <person name="Henze K."/>
            <person name="Gupta A."/>
            <person name="Wang C.C."/>
            <person name="Dunne R.L."/>
            <person name="Upcroft J.A."/>
            <person name="Upcroft P."/>
            <person name="White O."/>
            <person name="Salzberg S.L."/>
            <person name="Tang P."/>
            <person name="Chiu C.-H."/>
            <person name="Lee Y.-S."/>
            <person name="Embley T.M."/>
            <person name="Coombs G.H."/>
            <person name="Mottram J.C."/>
            <person name="Tachezy J."/>
            <person name="Fraser-Liggett C.M."/>
            <person name="Johnson P.J."/>
        </authorList>
    </citation>
    <scope>NUCLEOTIDE SEQUENCE [LARGE SCALE GENOMIC DNA]</scope>
    <source>
        <strain evidence="5">G3</strain>
    </source>
</reference>
<dbReference type="InterPro" id="IPR036964">
    <property type="entry name" value="RASGEF_cat_dom_sf"/>
</dbReference>
<dbReference type="SMART" id="SM00147">
    <property type="entry name" value="RasGEF"/>
    <property type="match status" value="1"/>
</dbReference>
<dbReference type="OrthoDB" id="10254377at2759"/>
<dbReference type="GO" id="GO:0007264">
    <property type="term" value="P:small GTPase-mediated signal transduction"/>
    <property type="evidence" value="ECO:0007669"/>
    <property type="project" value="InterPro"/>
</dbReference>
<dbReference type="OMA" id="EPMIERE"/>
<dbReference type="RefSeq" id="XP_001301398.1">
    <property type="nucleotide sequence ID" value="XM_001301397.1"/>
</dbReference>
<dbReference type="AlphaFoldDB" id="A2G2Z9"/>
<gene>
    <name evidence="5" type="ORF">TVAG_152890</name>
</gene>
<dbReference type="InterPro" id="IPR000651">
    <property type="entry name" value="Ras-like_Gua-exchang_fac_N"/>
</dbReference>
<dbReference type="PROSITE" id="PS50009">
    <property type="entry name" value="RASGEF_CAT"/>
    <property type="match status" value="1"/>
</dbReference>
<dbReference type="VEuPathDB" id="TrichDB:TVAG_152890"/>
<dbReference type="eggNOG" id="KOG3417">
    <property type="taxonomic scope" value="Eukaryota"/>
</dbReference>
<evidence type="ECO:0000259" key="3">
    <source>
        <dbReference type="PROSITE" id="PS50009"/>
    </source>
</evidence>
<protein>
    <submittedName>
        <fullName evidence="5">RasGEF domain containing protein</fullName>
    </submittedName>
</protein>
<dbReference type="Pfam" id="PF00618">
    <property type="entry name" value="RasGEF_N"/>
    <property type="match status" value="1"/>
</dbReference>
<dbReference type="InParanoid" id="A2G2Z9"/>
<dbReference type="EMBL" id="DS114306">
    <property type="protein sequence ID" value="EAX88468.1"/>
    <property type="molecule type" value="Genomic_DNA"/>
</dbReference>
<organism evidence="5 6">
    <name type="scientific">Trichomonas vaginalis (strain ATCC PRA-98 / G3)</name>
    <dbReference type="NCBI Taxonomy" id="412133"/>
    <lineage>
        <taxon>Eukaryota</taxon>
        <taxon>Metamonada</taxon>
        <taxon>Parabasalia</taxon>
        <taxon>Trichomonadida</taxon>
        <taxon>Trichomonadidae</taxon>
        <taxon>Trichomonas</taxon>
    </lineage>
</organism>
<dbReference type="SMR" id="A2G2Z9"/>
<dbReference type="InterPro" id="IPR023578">
    <property type="entry name" value="Ras_GEF_dom_sf"/>
</dbReference>
<sequence length="595" mass="68579">MSLPGSLSPSSSPFISYVNSMYFLDEEEENEPMIEREPLPVSSEYDFFCRNYFSDETIDRSHWYAQAIKENPEILEYKERVNPISRAAKFGRLYLPSSRLIQQPILLSLISQHLRTLGLIGTQTSLLSEWNAPMDIPAYMKKSQLTFLIQRGISKAERFWDLTQNCTEMTDEERKTAIDEEISRTIGGAPNIDDLKSDDSEDIPPIFDNNGCLRAATLKQLIFLLTSPPDSEKYSEVESAFLLTYKSVVSSQQLFIHIRDRFRRCVKEENREAAMSCFYLIQNWMTKSSEIEQPIIEAIKSFYEKEVKSIVNCPLSEPLISESDSASLPFGVTFPPVDLGNCSTSLWTGSFKITDLPALEVSMQITVWTSSRYYAVERSELLNGSWQNPRLKHRSPNIVSIIDHMNLISKWVSTLIIMSPKSEERVKLMTYFIDVMQCLFDLQNYCDTYAILGGFESPEVFRLHNHFSQLPKKERDFFNKVHKIFMEGGSNMKLIRELHESSQKTEKPIIPYLGILLSDIFKYCDVEKNTIDGMLNISKSLKTFSYIEAFLSFKKHKYYFLPIIQVQDKLDVLPFLDSTYLYELSLDIENDASSG</sequence>
<dbReference type="PANTHER" id="PTHR23113">
    <property type="entry name" value="GUANINE NUCLEOTIDE EXCHANGE FACTOR"/>
    <property type="match status" value="1"/>
</dbReference>
<dbReference type="SUPFAM" id="SSF48366">
    <property type="entry name" value="Ras GEF"/>
    <property type="match status" value="1"/>
</dbReference>
<dbReference type="Gene3D" id="1.20.870.10">
    <property type="entry name" value="Son of sevenless (SoS) protein Chain: S domain 1"/>
    <property type="match status" value="1"/>
</dbReference>
<reference evidence="5" key="1">
    <citation type="submission" date="2006-10" db="EMBL/GenBank/DDBJ databases">
        <authorList>
            <person name="Amadeo P."/>
            <person name="Zhao Q."/>
            <person name="Wortman J."/>
            <person name="Fraser-Liggett C."/>
            <person name="Carlton J."/>
        </authorList>
    </citation>
    <scope>NUCLEOTIDE SEQUENCE</scope>
    <source>
        <strain evidence="5">G3</strain>
    </source>
</reference>
<evidence type="ECO:0000313" key="6">
    <source>
        <dbReference type="Proteomes" id="UP000001542"/>
    </source>
</evidence>
<accession>A2G2Z9</accession>
<dbReference type="GO" id="GO:0005085">
    <property type="term" value="F:guanyl-nucleotide exchange factor activity"/>
    <property type="evidence" value="ECO:0007669"/>
    <property type="project" value="UniProtKB-KW"/>
</dbReference>
<dbReference type="Gene3D" id="1.10.840.10">
    <property type="entry name" value="Ras guanine-nucleotide exchange factors catalytic domain"/>
    <property type="match status" value="1"/>
</dbReference>
<dbReference type="Pfam" id="PF00617">
    <property type="entry name" value="RasGEF"/>
    <property type="match status" value="1"/>
</dbReference>
<evidence type="ECO:0000256" key="2">
    <source>
        <dbReference type="PROSITE-ProRule" id="PRU00168"/>
    </source>
</evidence>
<keyword evidence="1 2" id="KW-0344">Guanine-nucleotide releasing factor</keyword>
<feature type="domain" description="N-terminal Ras-GEF" evidence="4">
    <location>
        <begin position="209"/>
        <end position="331"/>
    </location>
</feature>
<dbReference type="PANTHER" id="PTHR23113:SF365">
    <property type="entry name" value="RAS-GEF DOMAIN-CONTAINING PROTEIN"/>
    <property type="match status" value="1"/>
</dbReference>
<dbReference type="VEuPathDB" id="TrichDB:TVAGG3_0582400"/>